<protein>
    <submittedName>
        <fullName evidence="2">FG-GAP repeat protein</fullName>
    </submittedName>
</protein>
<evidence type="ECO:0000256" key="1">
    <source>
        <dbReference type="ARBA" id="ARBA00022729"/>
    </source>
</evidence>
<dbReference type="AlphaFoldDB" id="B8FG76"/>
<dbReference type="InterPro" id="IPR028994">
    <property type="entry name" value="Integrin_alpha_N"/>
</dbReference>
<organism evidence="2 3">
    <name type="scientific">Desulfatibacillum aliphaticivorans</name>
    <dbReference type="NCBI Taxonomy" id="218208"/>
    <lineage>
        <taxon>Bacteria</taxon>
        <taxon>Pseudomonadati</taxon>
        <taxon>Thermodesulfobacteriota</taxon>
        <taxon>Desulfobacteria</taxon>
        <taxon>Desulfobacterales</taxon>
        <taxon>Desulfatibacillaceae</taxon>
        <taxon>Desulfatibacillum</taxon>
    </lineage>
</organism>
<name>B8FG76_DESAL</name>
<gene>
    <name evidence="2" type="ordered locus">Dalk_2061</name>
</gene>
<dbReference type="InterPro" id="IPR013517">
    <property type="entry name" value="FG-GAP"/>
</dbReference>
<dbReference type="SUPFAM" id="SSF69318">
    <property type="entry name" value="Integrin alpha N-terminal domain"/>
    <property type="match status" value="2"/>
</dbReference>
<dbReference type="EMBL" id="CP001322">
    <property type="protein sequence ID" value="ACL03756.1"/>
    <property type="molecule type" value="Genomic_DNA"/>
</dbReference>
<proteinExistence type="predicted"/>
<dbReference type="RefSeq" id="WP_015946833.1">
    <property type="nucleotide sequence ID" value="NC_011768.1"/>
</dbReference>
<keyword evidence="3" id="KW-1185">Reference proteome</keyword>
<dbReference type="Proteomes" id="UP000000739">
    <property type="component" value="Chromosome"/>
</dbReference>
<evidence type="ECO:0000313" key="3">
    <source>
        <dbReference type="Proteomes" id="UP000000739"/>
    </source>
</evidence>
<dbReference type="PANTHER" id="PTHR44103">
    <property type="entry name" value="PROPROTEIN CONVERTASE P"/>
    <property type="match status" value="1"/>
</dbReference>
<dbReference type="Gene3D" id="2.130.10.130">
    <property type="entry name" value="Integrin alpha, N-terminal"/>
    <property type="match status" value="3"/>
</dbReference>
<evidence type="ECO:0000313" key="2">
    <source>
        <dbReference type="EMBL" id="ACL03756.1"/>
    </source>
</evidence>
<sequence>MKQGKKIQAIDSKHVAKALEEVGSTALFASRKFGCALAFTNTGSGLEKRAHQFTTAQPITRKGGLSRSACKELAAAGIFNPIGSGASAKRLIARGAMAAAFSGALILGGGVGDAMADSLGLNYFGGTNPMADAADLSAKPAFVDIDKDGDLDCFVGSMPGYVDFWENQGSATQPNFVFVKPKSNPLYGTEEFFRFTAPSFVDIDGDGDMDCFLGSSEGDYYQVWETKAPGYMSSISFFENKGTPQSPIFDLSSVRVSDTTKAVDYNPLIVGDLWDAVPRFVDIDGDGDMDCMVGSYYGYIFAFENVTGEEMKGKEPMPSSNIQFISRGPLQDSQFNYIDGGSYSAPAFSDVDGDNDFDMVIGNKYGPIRYFENVGTSQEYSFVERFQDENPFRIDPGISSAPVFADINGDGLDDLFTGSSGYASYYASMVLSSPKAPYFADMDPLEEMLSGNSIRYYQNTGTKTEPDYRSRGDNPFNLGPMQTIAIPALGDVDGDGDMDAVVGGLNAYTGGPSKGEPTKPPIGRGIINYYENIGDKGAPLFALHALDDDPFEWSPGDFLPSPAIADMNGDGINEVYVGYTEYNIVIKPTEPNKTKASMATTGNVESFVYNNETRAFDEIIDHPLEDLEYVPVYPSPAFVDIDGDGDLDVFLSGMVNGYSGGVAYYRNDGTAVTPTLNLITDTVLFDPMFSIIQYTISPISGTSFITETTVVSGAVGSFVPTLSFGDYDGDGDQDVVMGDRSPWFRKMMNFVNQGGSRKGGELPDAHDVIWKDARYFKNVGTKTAPVFEEQAGSANPFAIATEKTIPGAVVMADLDNDNDMDAVVGDSAGKLTYLRNVRTVDEAAAIFKSDDDLCFVQTAGSESPSVWRKIREFFAPSKY</sequence>
<accession>B8FG76</accession>
<dbReference type="KEGG" id="dal:Dalk_2061"/>
<keyword evidence="1" id="KW-0732">Signal</keyword>
<reference evidence="2 3" key="1">
    <citation type="journal article" date="2012" name="Environ. Microbiol.">
        <title>The genome sequence of Desulfatibacillum alkenivorans AK-01: a blueprint for anaerobic alkane oxidation.</title>
        <authorList>
            <person name="Callaghan A.V."/>
            <person name="Morris B.E."/>
            <person name="Pereira I.A."/>
            <person name="McInerney M.J."/>
            <person name="Austin R.N."/>
            <person name="Groves J.T."/>
            <person name="Kukor J.J."/>
            <person name="Suflita J.M."/>
            <person name="Young L.Y."/>
            <person name="Zylstra G.J."/>
            <person name="Wawrik B."/>
        </authorList>
    </citation>
    <scope>NUCLEOTIDE SEQUENCE [LARGE SCALE GENOMIC DNA]</scope>
    <source>
        <strain evidence="2 3">AK-01</strain>
    </source>
</reference>
<dbReference type="HOGENOM" id="CLU_327273_0_0_7"/>
<dbReference type="PANTHER" id="PTHR44103:SF1">
    <property type="entry name" value="PROPROTEIN CONVERTASE P"/>
    <property type="match status" value="1"/>
</dbReference>
<dbReference type="Pfam" id="PF13517">
    <property type="entry name" value="FG-GAP_3"/>
    <property type="match status" value="2"/>
</dbReference>
<dbReference type="eggNOG" id="COG2931">
    <property type="taxonomic scope" value="Bacteria"/>
</dbReference>